<dbReference type="Gene3D" id="1.10.3720.10">
    <property type="entry name" value="MetI-like"/>
    <property type="match status" value="2"/>
</dbReference>
<dbReference type="PANTHER" id="PTHR43496:SF1">
    <property type="entry name" value="POLYGALACTURONAN_RHAMNOGALACTURONAN TRANSPORT SYSTEM PERMEASE PROTEIN YTEP"/>
    <property type="match status" value="1"/>
</dbReference>
<evidence type="ECO:0000256" key="5">
    <source>
        <dbReference type="RuleBase" id="RU363032"/>
    </source>
</evidence>
<feature type="transmembrane region" description="Helical" evidence="5">
    <location>
        <begin position="180"/>
        <end position="204"/>
    </location>
</feature>
<keyword evidence="4 5" id="KW-0472">Membrane</keyword>
<organism evidence="7 8">
    <name type="scientific">Pelovirga terrestris</name>
    <dbReference type="NCBI Taxonomy" id="2771352"/>
    <lineage>
        <taxon>Bacteria</taxon>
        <taxon>Pseudomonadati</taxon>
        <taxon>Thermodesulfobacteriota</taxon>
        <taxon>Desulfuromonadia</taxon>
        <taxon>Geobacterales</taxon>
        <taxon>Geobacteraceae</taxon>
        <taxon>Pelovirga</taxon>
    </lineage>
</organism>
<keyword evidence="8" id="KW-1185">Reference proteome</keyword>
<dbReference type="SUPFAM" id="SSF161098">
    <property type="entry name" value="MetI-like"/>
    <property type="match status" value="2"/>
</dbReference>
<dbReference type="EMBL" id="JACWUN010000009">
    <property type="protein sequence ID" value="MBD1400838.1"/>
    <property type="molecule type" value="Genomic_DNA"/>
</dbReference>
<keyword evidence="2 5" id="KW-0812">Transmembrane</keyword>
<feature type="transmembrane region" description="Helical" evidence="5">
    <location>
        <begin position="234"/>
        <end position="254"/>
    </location>
</feature>
<comment type="similarity">
    <text evidence="5">Belongs to the binding-protein-dependent transport system permease family.</text>
</comment>
<feature type="transmembrane region" description="Helical" evidence="5">
    <location>
        <begin position="381"/>
        <end position="405"/>
    </location>
</feature>
<evidence type="ECO:0000259" key="6">
    <source>
        <dbReference type="PROSITE" id="PS50928"/>
    </source>
</evidence>
<dbReference type="InterPro" id="IPR000515">
    <property type="entry name" value="MetI-like"/>
</dbReference>
<evidence type="ECO:0000313" key="7">
    <source>
        <dbReference type="EMBL" id="MBD1400838.1"/>
    </source>
</evidence>
<dbReference type="Pfam" id="PF00528">
    <property type="entry name" value="BPD_transp_1"/>
    <property type="match status" value="2"/>
</dbReference>
<gene>
    <name evidence="7" type="ORF">ICT70_09160</name>
</gene>
<feature type="transmembrane region" description="Helical" evidence="5">
    <location>
        <begin position="130"/>
        <end position="159"/>
    </location>
</feature>
<feature type="transmembrane region" description="Helical" evidence="5">
    <location>
        <begin position="529"/>
        <end position="558"/>
    </location>
</feature>
<evidence type="ECO:0000256" key="3">
    <source>
        <dbReference type="ARBA" id="ARBA00022989"/>
    </source>
</evidence>
<dbReference type="Proteomes" id="UP000632828">
    <property type="component" value="Unassembled WGS sequence"/>
</dbReference>
<protein>
    <submittedName>
        <fullName evidence="7">Putative 2-aminoethylphosphonate ABC transporter permease subunit</fullName>
    </submittedName>
</protein>
<dbReference type="CDD" id="cd06261">
    <property type="entry name" value="TM_PBP2"/>
    <property type="match status" value="2"/>
</dbReference>
<evidence type="ECO:0000313" key="8">
    <source>
        <dbReference type="Proteomes" id="UP000632828"/>
    </source>
</evidence>
<keyword evidence="3 5" id="KW-1133">Transmembrane helix</keyword>
<dbReference type="GO" id="GO:0055085">
    <property type="term" value="P:transmembrane transport"/>
    <property type="evidence" value="ECO:0007669"/>
    <property type="project" value="InterPro"/>
</dbReference>
<evidence type="ECO:0000256" key="4">
    <source>
        <dbReference type="ARBA" id="ARBA00023136"/>
    </source>
</evidence>
<evidence type="ECO:0000256" key="2">
    <source>
        <dbReference type="ARBA" id="ARBA00022692"/>
    </source>
</evidence>
<feature type="transmembrane region" description="Helical" evidence="5">
    <location>
        <begin position="50"/>
        <end position="73"/>
    </location>
</feature>
<feature type="transmembrane region" description="Helical" evidence="5">
    <location>
        <begin position="16"/>
        <end position="38"/>
    </location>
</feature>
<dbReference type="PROSITE" id="PS50928">
    <property type="entry name" value="ABC_TM1"/>
    <property type="match status" value="2"/>
</dbReference>
<feature type="transmembrane region" description="Helical" evidence="5">
    <location>
        <begin position="284"/>
        <end position="309"/>
    </location>
</feature>
<feature type="transmembrane region" description="Helical" evidence="5">
    <location>
        <begin position="85"/>
        <end position="110"/>
    </location>
</feature>
<accession>A0A8J6QRD0</accession>
<dbReference type="AlphaFoldDB" id="A0A8J6QRD0"/>
<dbReference type="NCBIfam" id="TIGR03262">
    <property type="entry name" value="PhnU2"/>
    <property type="match status" value="1"/>
</dbReference>
<feature type="transmembrane region" description="Helical" evidence="5">
    <location>
        <begin position="482"/>
        <end position="509"/>
    </location>
</feature>
<name>A0A8J6QRD0_9BACT</name>
<proteinExistence type="inferred from homology"/>
<dbReference type="PANTHER" id="PTHR43496">
    <property type="entry name" value="PROTEIN LPLB"/>
    <property type="match status" value="1"/>
</dbReference>
<feature type="domain" description="ABC transmembrane type-1" evidence="6">
    <location>
        <begin position="50"/>
        <end position="255"/>
    </location>
</feature>
<dbReference type="GO" id="GO:0005886">
    <property type="term" value="C:plasma membrane"/>
    <property type="evidence" value="ECO:0007669"/>
    <property type="project" value="UniProtKB-SubCell"/>
</dbReference>
<keyword evidence="5" id="KW-0813">Transport</keyword>
<feature type="transmembrane region" description="Helical" evidence="5">
    <location>
        <begin position="425"/>
        <end position="449"/>
    </location>
</feature>
<dbReference type="InterPro" id="IPR035906">
    <property type="entry name" value="MetI-like_sf"/>
</dbReference>
<comment type="caution">
    <text evidence="7">The sequence shown here is derived from an EMBL/GenBank/DDBJ whole genome shotgun (WGS) entry which is preliminary data.</text>
</comment>
<dbReference type="InterPro" id="IPR017664">
    <property type="entry name" value="AminoethylPonate_ABC_perm-1"/>
</dbReference>
<feature type="transmembrane region" description="Helical" evidence="5">
    <location>
        <begin position="350"/>
        <end position="369"/>
    </location>
</feature>
<reference evidence="7" key="1">
    <citation type="submission" date="2020-09" db="EMBL/GenBank/DDBJ databases">
        <title>Pelobacter alkaliphilus sp. nov., a novel anaerobic arsenate-reducing bacterium from terrestrial mud volcano.</title>
        <authorList>
            <person name="Khomyakova M.A."/>
            <person name="Merkel A.Y."/>
            <person name="Slobodkin A.I."/>
        </authorList>
    </citation>
    <scope>NUCLEOTIDE SEQUENCE</scope>
    <source>
        <strain evidence="7">M08fum</strain>
    </source>
</reference>
<comment type="subcellular location">
    <subcellularLocation>
        <location evidence="1 5">Cell membrane</location>
        <topology evidence="1 5">Multi-pass membrane protein</topology>
    </subcellularLocation>
</comment>
<sequence length="567" mass="62155">MLIDFVREKPATLRTWYLPAAVMLLLAAQIAASGQLIYHHSGQTNLAQSTWNSLLVAFTTTLVAVVLAFIYAYGLTRTRMVGKMLFRVIAMLPLFAPTMLYGLSLVYLFGNQGLVTTGFFGKVSWLAWDINLYGFTGIVLAEIAFTFPPAMMILSVALAHTDARLYEASSSLGAGRIRTFFMVTLPGVKYGLLSAIFVCFTLSFTDFGAPKIVGGHFNVLAVDIYKQVVGQQNFGLGATVSLILLAPTLLAFVADRIVQRRSHAALTARSVPLTPGSLPWRDRLYTVLCGLIAAAILAILFTAGIGSFVKIWPYGFSHPEIYPELWTLSHYRFEGVGGGGFKAFLTSLRMAGYTALFGTIITFISAYLIEKTRDAQKLRQSAYLLSIVPLALPGLVIGIAYVFFFNKPTFSLPFIDLQIANPFTFIYGTMAILVLSNIVHFYTVSFLTATTALRQLDKEFEIVSESLAVPFYRTFFRVTVPVCFPAIVEIAAYYFVSAMATVSAVIFLYNSHLPLASVAVVNMDDAGDTAAAAAMCMLIVAVNILVRLGAEGVCWLFAGKTRQWRQK</sequence>
<evidence type="ECO:0000256" key="1">
    <source>
        <dbReference type="ARBA" id="ARBA00004651"/>
    </source>
</evidence>
<feature type="domain" description="ABC transmembrane type-1" evidence="6">
    <location>
        <begin position="344"/>
        <end position="550"/>
    </location>
</feature>